<dbReference type="HAMAP" id="MF_01112">
    <property type="entry name" value="UPF0201"/>
    <property type="match status" value="1"/>
</dbReference>
<dbReference type="EMBL" id="JAGSOI010000004">
    <property type="protein sequence ID" value="MCM1985773.1"/>
    <property type="molecule type" value="Genomic_DNA"/>
</dbReference>
<dbReference type="AlphaFoldDB" id="A0A9E4ZCL1"/>
<keyword evidence="3" id="KW-1185">Reference proteome</keyword>
<dbReference type="PANTHER" id="PTHR39652">
    <property type="entry name" value="UPF0201 PROTEIN TK1335"/>
    <property type="match status" value="1"/>
</dbReference>
<comment type="similarity">
    <text evidence="1">Belongs to the UPF0201 family.</text>
</comment>
<dbReference type="RefSeq" id="WP_250867149.1">
    <property type="nucleotide sequence ID" value="NZ_JAGSOI010000004.1"/>
</dbReference>
<sequence>MINVRVSAIVNPTEDEEKVAGAARNMFPEIELEMHERKYGNFLEGEGDINSLKNIHDLFRKERIIDTARTQLQKNRWGEPEKTFFMLNKQVATIERLNFPAKEETLGSIQVEINADNEEAMDILMEWLTPPTEDGVPLFEPDMPEL</sequence>
<protein>
    <recommendedName>
        <fullName evidence="1">UPF0201 protein KDK67_01880</fullName>
    </recommendedName>
</protein>
<dbReference type="Pfam" id="PF01877">
    <property type="entry name" value="RNA_binding"/>
    <property type="match status" value="1"/>
</dbReference>
<name>A0A9E4ZCL1_9EURY</name>
<organism evidence="2 3">
    <name type="scientific">Methanococcoides seepicolus</name>
    <dbReference type="NCBI Taxonomy" id="2828780"/>
    <lineage>
        <taxon>Archaea</taxon>
        <taxon>Methanobacteriati</taxon>
        <taxon>Methanobacteriota</taxon>
        <taxon>Stenosarchaea group</taxon>
        <taxon>Methanomicrobia</taxon>
        <taxon>Methanosarcinales</taxon>
        <taxon>Methanosarcinaceae</taxon>
        <taxon>Methanococcoides</taxon>
    </lineage>
</organism>
<dbReference type="PANTHER" id="PTHR39652:SF1">
    <property type="entry name" value="UPF0201 PROTEIN TK1335"/>
    <property type="match status" value="1"/>
</dbReference>
<reference evidence="2" key="2">
    <citation type="submission" date="2021-04" db="EMBL/GenBank/DDBJ databases">
        <authorList>
            <person name="Dong X."/>
        </authorList>
    </citation>
    <scope>NUCLEOTIDE SEQUENCE</scope>
    <source>
        <strain evidence="2">LLY</strain>
    </source>
</reference>
<accession>A0A9E4ZCL1</accession>
<dbReference type="SUPFAM" id="SSF55282">
    <property type="entry name" value="RL5-like"/>
    <property type="match status" value="1"/>
</dbReference>
<dbReference type="Proteomes" id="UP001056766">
    <property type="component" value="Unassembled WGS sequence"/>
</dbReference>
<comment type="caution">
    <text evidence="2">The sequence shown here is derived from an EMBL/GenBank/DDBJ whole genome shotgun (WGS) entry which is preliminary data.</text>
</comment>
<dbReference type="InterPro" id="IPR022803">
    <property type="entry name" value="Ribosomal_uL5_dom_sf"/>
</dbReference>
<dbReference type="InterPro" id="IPR002739">
    <property type="entry name" value="PAB1135-like"/>
</dbReference>
<evidence type="ECO:0000256" key="1">
    <source>
        <dbReference type="HAMAP-Rule" id="MF_01112"/>
    </source>
</evidence>
<evidence type="ECO:0000313" key="2">
    <source>
        <dbReference type="EMBL" id="MCM1985773.1"/>
    </source>
</evidence>
<gene>
    <name evidence="2" type="ORF">KDK67_01880</name>
</gene>
<proteinExistence type="inferred from homology"/>
<dbReference type="Gene3D" id="3.30.1440.10">
    <property type="match status" value="1"/>
</dbReference>
<evidence type="ECO:0000313" key="3">
    <source>
        <dbReference type="Proteomes" id="UP001056766"/>
    </source>
</evidence>
<reference evidence="2" key="1">
    <citation type="journal article" date="2021" name="mSystems">
        <title>Bacteria and Archaea Synergistically Convert Glycine Betaine to Biogenic Methane in the Formosa Cold Seep of the South China Sea.</title>
        <authorList>
            <person name="Li L."/>
            <person name="Zhang W."/>
            <person name="Zhang S."/>
            <person name="Song L."/>
            <person name="Sun Q."/>
            <person name="Zhang H."/>
            <person name="Xiang H."/>
            <person name="Dong X."/>
        </authorList>
    </citation>
    <scope>NUCLEOTIDE SEQUENCE</scope>
    <source>
        <strain evidence="2">LLY</strain>
    </source>
</reference>